<reference evidence="5" key="1">
    <citation type="submission" date="2018-09" db="EMBL/GenBank/DDBJ databases">
        <title>Nocardia yunnanensis sp. nov., an actinomycete isolated from a soil sample.</title>
        <authorList>
            <person name="Zhang J."/>
        </authorList>
    </citation>
    <scope>NUCLEOTIDE SEQUENCE [LARGE SCALE GENOMIC DNA]</scope>
    <source>
        <strain evidence="5">21-3</strain>
    </source>
</reference>
<keyword evidence="1" id="KW-0732">Signal</keyword>
<evidence type="ECO:0000313" key="5">
    <source>
        <dbReference type="Proteomes" id="UP000325385"/>
    </source>
</evidence>
<keyword evidence="4" id="KW-1185">Reference proteome</keyword>
<organism evidence="2 4">
    <name type="scientific">Qipengyuania flava</name>
    <dbReference type="NCBI Taxonomy" id="192812"/>
    <lineage>
        <taxon>Bacteria</taxon>
        <taxon>Pseudomonadati</taxon>
        <taxon>Pseudomonadota</taxon>
        <taxon>Alphaproteobacteria</taxon>
        <taxon>Sphingomonadales</taxon>
        <taxon>Erythrobacteraceae</taxon>
        <taxon>Qipengyuania</taxon>
    </lineage>
</organism>
<sequence>MKTALATLAAAGLALSATAAQAETVHVTYDDLDLGSIAGQKVLSARIDRAARKVCGHDRAGTRNLRMDQMTRSCFNQAKAEAGKQFAARVSEQALGG</sequence>
<evidence type="ECO:0000313" key="2">
    <source>
        <dbReference type="EMBL" id="BBI19545.1"/>
    </source>
</evidence>
<dbReference type="Proteomes" id="UP000325385">
    <property type="component" value="Chromosome"/>
</dbReference>
<dbReference type="EMBL" id="CP032228">
    <property type="protein sequence ID" value="QFI62359.1"/>
    <property type="molecule type" value="Genomic_DNA"/>
</dbReference>
<dbReference type="NCBIfam" id="TIGR04433">
    <property type="entry name" value="UrcA_uranyl"/>
    <property type="match status" value="1"/>
</dbReference>
<evidence type="ECO:0000256" key="1">
    <source>
        <dbReference type="SAM" id="SignalP"/>
    </source>
</evidence>
<dbReference type="AlphaFoldDB" id="A0A3T1CF01"/>
<proteinExistence type="predicted"/>
<dbReference type="EMBL" id="AP019389">
    <property type="protein sequence ID" value="BBI19545.1"/>
    <property type="molecule type" value="Genomic_DNA"/>
</dbReference>
<dbReference type="Proteomes" id="UP000290057">
    <property type="component" value="Chromosome"/>
</dbReference>
<reference evidence="2 4" key="3">
    <citation type="submission" date="2019-01" db="EMBL/GenBank/DDBJ databases">
        <title>Complete genome sequence of Erythrobacter flavus KJ5.</title>
        <authorList>
            <person name="Kanesaki Y."/>
            <person name="Brotosudarmo T."/>
            <person name="Moriuchi R."/>
            <person name="Awai K."/>
        </authorList>
    </citation>
    <scope>NUCLEOTIDE SEQUENCE [LARGE SCALE GENOMIC DNA]</scope>
    <source>
        <strain evidence="2 4">KJ5</strain>
    </source>
</reference>
<dbReference type="GeneID" id="69696268"/>
<feature type="chain" id="PRO_5036345219" evidence="1">
    <location>
        <begin position="23"/>
        <end position="97"/>
    </location>
</feature>
<accession>A0A3T1CF01</accession>
<feature type="signal peptide" evidence="1">
    <location>
        <begin position="1"/>
        <end position="22"/>
    </location>
</feature>
<dbReference type="RefSeq" id="WP_067465307.1">
    <property type="nucleotide sequence ID" value="NZ_AP019389.1"/>
</dbReference>
<evidence type="ECO:0000313" key="3">
    <source>
        <dbReference type="EMBL" id="QFI62359.1"/>
    </source>
</evidence>
<gene>
    <name evidence="3" type="ORF">D0Y83_03080</name>
    <name evidence="2" type="ORF">EKJ_03920</name>
</gene>
<name>A0A3T1CF01_9SPHN</name>
<dbReference type="InterPro" id="IPR030972">
    <property type="entry name" value="UrcA_uranyl"/>
</dbReference>
<evidence type="ECO:0000313" key="4">
    <source>
        <dbReference type="Proteomes" id="UP000290057"/>
    </source>
</evidence>
<protein>
    <submittedName>
        <fullName evidence="3">UrcA family protein</fullName>
    </submittedName>
</protein>
<reference evidence="3" key="2">
    <citation type="submission" date="2018-09" db="EMBL/GenBank/DDBJ databases">
        <authorList>
            <person name="Zhang J."/>
        </authorList>
    </citation>
    <scope>NUCLEOTIDE SEQUENCE</scope>
    <source>
        <strain evidence="3">21-3</strain>
    </source>
</reference>